<evidence type="ECO:0000256" key="9">
    <source>
        <dbReference type="ARBA" id="ARBA00023306"/>
    </source>
</evidence>
<evidence type="ECO:0000256" key="2">
    <source>
        <dbReference type="ARBA" id="ARBA00004906"/>
    </source>
</evidence>
<sequence>MAELSQLSFGILLDIVDEEWMRDILPDDDVPFPPGVAPAMDDTEDLNNQEQPLKKVLVSSEVKLNLWRFKSTSADM</sequence>
<evidence type="ECO:0000256" key="5">
    <source>
        <dbReference type="ARBA" id="ARBA00022618"/>
    </source>
</evidence>
<dbReference type="GO" id="GO:0005680">
    <property type="term" value="C:anaphase-promoting complex"/>
    <property type="evidence" value="ECO:0007669"/>
    <property type="project" value="InterPro"/>
</dbReference>
<evidence type="ECO:0000256" key="3">
    <source>
        <dbReference type="ARBA" id="ARBA00006940"/>
    </source>
</evidence>
<dbReference type="PANTHER" id="PTHR28672:SF1">
    <property type="entry name" value="ANAPHASE-PROMOTING COMPLEX SUBUNIT 13"/>
    <property type="match status" value="1"/>
</dbReference>
<keyword evidence="9" id="KW-0131">Cell cycle</keyword>
<evidence type="ECO:0000256" key="8">
    <source>
        <dbReference type="ARBA" id="ARBA00023242"/>
    </source>
</evidence>
<comment type="similarity">
    <text evidence="3">Belongs to the APC13 family.</text>
</comment>
<dbReference type="AlphaFoldDB" id="A0A9D4Z5B0"/>
<name>A0A9D4Z5B0_ADICA</name>
<keyword evidence="7" id="KW-0833">Ubl conjugation pathway</keyword>
<evidence type="ECO:0000256" key="6">
    <source>
        <dbReference type="ARBA" id="ARBA00022776"/>
    </source>
</evidence>
<keyword evidence="11" id="KW-1185">Reference proteome</keyword>
<organism evidence="10 11">
    <name type="scientific">Adiantum capillus-veneris</name>
    <name type="common">Maidenhair fern</name>
    <dbReference type="NCBI Taxonomy" id="13818"/>
    <lineage>
        <taxon>Eukaryota</taxon>
        <taxon>Viridiplantae</taxon>
        <taxon>Streptophyta</taxon>
        <taxon>Embryophyta</taxon>
        <taxon>Tracheophyta</taxon>
        <taxon>Polypodiopsida</taxon>
        <taxon>Polypodiidae</taxon>
        <taxon>Polypodiales</taxon>
        <taxon>Pteridineae</taxon>
        <taxon>Pteridaceae</taxon>
        <taxon>Vittarioideae</taxon>
        <taxon>Adiantum</taxon>
    </lineage>
</organism>
<comment type="pathway">
    <text evidence="2">Protein modification; protein ubiquitination.</text>
</comment>
<keyword evidence="6" id="KW-0498">Mitosis</keyword>
<evidence type="ECO:0000313" key="10">
    <source>
        <dbReference type="EMBL" id="KAI5060311.1"/>
    </source>
</evidence>
<evidence type="ECO:0000313" key="11">
    <source>
        <dbReference type="Proteomes" id="UP000886520"/>
    </source>
</evidence>
<keyword evidence="8" id="KW-0539">Nucleus</keyword>
<dbReference type="InterPro" id="IPR008401">
    <property type="entry name" value="Apc13"/>
</dbReference>
<protein>
    <recommendedName>
        <fullName evidence="4">Anaphase-promoting complex subunit 13</fullName>
    </recommendedName>
</protein>
<dbReference type="EMBL" id="JABFUD020000024">
    <property type="protein sequence ID" value="KAI5060311.1"/>
    <property type="molecule type" value="Genomic_DNA"/>
</dbReference>
<accession>A0A9D4Z5B0</accession>
<dbReference type="GO" id="GO:0051301">
    <property type="term" value="P:cell division"/>
    <property type="evidence" value="ECO:0007669"/>
    <property type="project" value="UniProtKB-KW"/>
</dbReference>
<comment type="caution">
    <text evidence="10">The sequence shown here is derived from an EMBL/GenBank/DDBJ whole genome shotgun (WGS) entry which is preliminary data.</text>
</comment>
<dbReference type="PANTHER" id="PTHR28672">
    <property type="entry name" value="ANAPHASE-PROMOTING COMPLEX SUBUNIT 13"/>
    <property type="match status" value="1"/>
</dbReference>
<evidence type="ECO:0000256" key="7">
    <source>
        <dbReference type="ARBA" id="ARBA00022786"/>
    </source>
</evidence>
<evidence type="ECO:0000256" key="4">
    <source>
        <dbReference type="ARBA" id="ARBA00013935"/>
    </source>
</evidence>
<dbReference type="OrthoDB" id="25675at2759"/>
<dbReference type="Proteomes" id="UP000886520">
    <property type="component" value="Chromosome 24"/>
</dbReference>
<dbReference type="GO" id="GO:0070979">
    <property type="term" value="P:protein K11-linked ubiquitination"/>
    <property type="evidence" value="ECO:0007669"/>
    <property type="project" value="TreeGrafter"/>
</dbReference>
<reference evidence="10" key="1">
    <citation type="submission" date="2021-01" db="EMBL/GenBank/DDBJ databases">
        <title>Adiantum capillus-veneris genome.</title>
        <authorList>
            <person name="Fang Y."/>
            <person name="Liao Q."/>
        </authorList>
    </citation>
    <scope>NUCLEOTIDE SEQUENCE</scope>
    <source>
        <strain evidence="10">H3</strain>
        <tissue evidence="10">Leaf</tissue>
    </source>
</reference>
<keyword evidence="5" id="KW-0132">Cell division</keyword>
<proteinExistence type="inferred from homology"/>
<gene>
    <name evidence="10" type="ORF">GOP47_0024731</name>
</gene>
<comment type="subcellular location">
    <subcellularLocation>
        <location evidence="1">Nucleus</location>
    </subcellularLocation>
</comment>
<evidence type="ECO:0000256" key="1">
    <source>
        <dbReference type="ARBA" id="ARBA00004123"/>
    </source>
</evidence>